<dbReference type="PANTHER" id="PTHR20426">
    <property type="entry name" value="RIBOSOME BIOGENESIS PROTEIN TSR3 HOMOLOG"/>
    <property type="match status" value="1"/>
</dbReference>
<evidence type="ECO:0000313" key="10">
    <source>
        <dbReference type="EMBL" id="KAF2252532.1"/>
    </source>
</evidence>
<evidence type="ECO:0000256" key="7">
    <source>
        <dbReference type="SAM" id="MobiDB-lite"/>
    </source>
</evidence>
<dbReference type="OrthoDB" id="10262062at2759"/>
<evidence type="ECO:0000259" key="9">
    <source>
        <dbReference type="Pfam" id="PF04068"/>
    </source>
</evidence>
<organism evidence="10 11">
    <name type="scientific">Trematosphaeria pertusa</name>
    <dbReference type="NCBI Taxonomy" id="390896"/>
    <lineage>
        <taxon>Eukaryota</taxon>
        <taxon>Fungi</taxon>
        <taxon>Dikarya</taxon>
        <taxon>Ascomycota</taxon>
        <taxon>Pezizomycotina</taxon>
        <taxon>Dothideomycetes</taxon>
        <taxon>Pleosporomycetidae</taxon>
        <taxon>Pleosporales</taxon>
        <taxon>Massarineae</taxon>
        <taxon>Trematosphaeriaceae</taxon>
        <taxon>Trematosphaeria</taxon>
    </lineage>
</organism>
<comment type="function">
    <text evidence="6">Aminocarboxypropyltransferase that catalyzes the aminocarboxypropyl transfer on pseudouridine at position 1191 (Psi1191) in 18S rRNA. It constitutes the last step in biosynthesis of the hypermodified N1-methyl-N3-(3-amino-3-carboxypropyl) pseudouridine (m1acp3-Psi) conserved in eukaryotic 18S rRNA.</text>
</comment>
<feature type="region of interest" description="Disordered" evidence="7">
    <location>
        <begin position="1"/>
        <end position="44"/>
    </location>
</feature>
<evidence type="ECO:0000256" key="1">
    <source>
        <dbReference type="ARBA" id="ARBA00022490"/>
    </source>
</evidence>
<dbReference type="EC" id="2.5.1.157" evidence="6"/>
<evidence type="ECO:0000259" key="8">
    <source>
        <dbReference type="Pfam" id="PF04034"/>
    </source>
</evidence>
<dbReference type="GO" id="GO:0005737">
    <property type="term" value="C:cytoplasm"/>
    <property type="evidence" value="ECO:0007669"/>
    <property type="project" value="UniProtKB-SubCell"/>
</dbReference>
<comment type="catalytic activity">
    <reaction evidence="6">
        <text>N(1)-methylpseudouridine(1191) in yeast 18S rRNA + S-adenosyl-L-methionine = N(1)-methyl-N(3)-[(3S)-3-amino-3-carboxypropyl]pseudouridine(1191) in yeast 18S rRNA + S-methyl-5'-thioadenosine + H(+)</text>
        <dbReference type="Rhea" id="RHEA:63300"/>
        <dbReference type="Rhea" id="RHEA-COMP:13852"/>
        <dbReference type="Rhea" id="RHEA-COMP:16309"/>
        <dbReference type="ChEBI" id="CHEBI:15378"/>
        <dbReference type="ChEBI" id="CHEBI:17509"/>
        <dbReference type="ChEBI" id="CHEBI:59789"/>
        <dbReference type="ChEBI" id="CHEBI:74890"/>
        <dbReference type="ChEBI" id="CHEBI:146234"/>
    </reaction>
</comment>
<feature type="compositionally biased region" description="Basic and acidic residues" evidence="7">
    <location>
        <begin position="301"/>
        <end position="323"/>
    </location>
</feature>
<evidence type="ECO:0000313" key="11">
    <source>
        <dbReference type="Proteomes" id="UP000800094"/>
    </source>
</evidence>
<evidence type="ECO:0000256" key="2">
    <source>
        <dbReference type="ARBA" id="ARBA00022517"/>
    </source>
</evidence>
<feature type="domain" description="RNase L inhibitor RLI-like possible metal-binding" evidence="9">
    <location>
        <begin position="47"/>
        <end position="78"/>
    </location>
</feature>
<dbReference type="Pfam" id="PF04068">
    <property type="entry name" value="Fer4_RLI"/>
    <property type="match status" value="1"/>
</dbReference>
<keyword evidence="1 6" id="KW-0963">Cytoplasm</keyword>
<accession>A0A6A6IRU5</accession>
<keyword evidence="6" id="KW-0539">Nucleus</keyword>
<dbReference type="Proteomes" id="UP000800094">
    <property type="component" value="Unassembled WGS sequence"/>
</dbReference>
<dbReference type="GO" id="GO:1904047">
    <property type="term" value="F:S-adenosyl-L-methionine binding"/>
    <property type="evidence" value="ECO:0007669"/>
    <property type="project" value="UniProtKB-UniRule"/>
</dbReference>
<evidence type="ECO:0000256" key="4">
    <source>
        <dbReference type="ARBA" id="ARBA00022679"/>
    </source>
</evidence>
<dbReference type="GO" id="GO:0106388">
    <property type="term" value="F:rRNA small subunit aminocarboxypropyltransferase activity"/>
    <property type="evidence" value="ECO:0007669"/>
    <property type="project" value="UniProtKB-EC"/>
</dbReference>
<dbReference type="Pfam" id="PF04034">
    <property type="entry name" value="Ribo_biogen_C"/>
    <property type="match status" value="1"/>
</dbReference>
<keyword evidence="11" id="KW-1185">Reference proteome</keyword>
<reference evidence="10" key="1">
    <citation type="journal article" date="2020" name="Stud. Mycol.">
        <title>101 Dothideomycetes genomes: a test case for predicting lifestyles and emergence of pathogens.</title>
        <authorList>
            <person name="Haridas S."/>
            <person name="Albert R."/>
            <person name="Binder M."/>
            <person name="Bloem J."/>
            <person name="Labutti K."/>
            <person name="Salamov A."/>
            <person name="Andreopoulos B."/>
            <person name="Baker S."/>
            <person name="Barry K."/>
            <person name="Bills G."/>
            <person name="Bluhm B."/>
            <person name="Cannon C."/>
            <person name="Castanera R."/>
            <person name="Culley D."/>
            <person name="Daum C."/>
            <person name="Ezra D."/>
            <person name="Gonzalez J."/>
            <person name="Henrissat B."/>
            <person name="Kuo A."/>
            <person name="Liang C."/>
            <person name="Lipzen A."/>
            <person name="Lutzoni F."/>
            <person name="Magnuson J."/>
            <person name="Mondo S."/>
            <person name="Nolan M."/>
            <person name="Ohm R."/>
            <person name="Pangilinan J."/>
            <person name="Park H.-J."/>
            <person name="Ramirez L."/>
            <person name="Alfaro M."/>
            <person name="Sun H."/>
            <person name="Tritt A."/>
            <person name="Yoshinaga Y."/>
            <person name="Zwiers L.-H."/>
            <person name="Turgeon B."/>
            <person name="Goodwin S."/>
            <person name="Spatafora J."/>
            <person name="Crous P."/>
            <person name="Grigoriev I."/>
        </authorList>
    </citation>
    <scope>NUCLEOTIDE SEQUENCE</scope>
    <source>
        <strain evidence="10">CBS 122368</strain>
    </source>
</reference>
<feature type="domain" description="16S/18S rRNA aminocarboxypropyltransferase Tsr3 C-terminal" evidence="8">
    <location>
        <begin position="82"/>
        <end position="207"/>
    </location>
</feature>
<evidence type="ECO:0000256" key="3">
    <source>
        <dbReference type="ARBA" id="ARBA00022552"/>
    </source>
</evidence>
<keyword evidence="2 6" id="KW-0690">Ribosome biogenesis</keyword>
<feature type="binding site" evidence="6">
    <location>
        <position position="131"/>
    </location>
    <ligand>
        <name>S-adenosyl-L-methionine</name>
        <dbReference type="ChEBI" id="CHEBI:59789"/>
    </ligand>
</feature>
<gene>
    <name evidence="6" type="primary">TSR3</name>
    <name evidence="10" type="ORF">BU26DRAFT_549099</name>
</gene>
<feature type="binding site" evidence="6">
    <location>
        <position position="108"/>
    </location>
    <ligand>
        <name>S-adenosyl-L-methionine</name>
        <dbReference type="ChEBI" id="CHEBI:59789"/>
    </ligand>
</feature>
<comment type="similarity">
    <text evidence="6">Belongs to the TDD superfamily. TSR3 family.</text>
</comment>
<keyword evidence="5 6" id="KW-0949">S-adenosyl-L-methionine</keyword>
<keyword evidence="3 6" id="KW-0698">rRNA processing</keyword>
<comment type="subcellular location">
    <subcellularLocation>
        <location evidence="6">Cytoplasm</location>
    </subcellularLocation>
    <subcellularLocation>
        <location evidence="6">Nucleus</location>
    </subcellularLocation>
</comment>
<dbReference type="GO" id="GO:0000455">
    <property type="term" value="P:enzyme-directed rRNA pseudouridine synthesis"/>
    <property type="evidence" value="ECO:0007669"/>
    <property type="project" value="UniProtKB-UniRule"/>
</dbReference>
<dbReference type="HAMAP" id="MF_01116">
    <property type="entry name" value="TSR3"/>
    <property type="match status" value="1"/>
</dbReference>
<dbReference type="InterPro" id="IPR007209">
    <property type="entry name" value="RNaseL-inhib-like_metal-bd_dom"/>
</dbReference>
<dbReference type="InterPro" id="IPR022968">
    <property type="entry name" value="Tsr3-like"/>
</dbReference>
<feature type="compositionally biased region" description="Acidic residues" evidence="7">
    <location>
        <begin position="243"/>
        <end position="262"/>
    </location>
</feature>
<name>A0A6A6IRU5_9PLEO</name>
<proteinExistence type="inferred from homology"/>
<feature type="region of interest" description="Disordered" evidence="7">
    <location>
        <begin position="219"/>
        <end position="340"/>
    </location>
</feature>
<dbReference type="GO" id="GO:0005634">
    <property type="term" value="C:nucleus"/>
    <property type="evidence" value="ECO:0007669"/>
    <property type="project" value="UniProtKB-SubCell"/>
</dbReference>
<feature type="binding site" evidence="6">
    <location>
        <position position="146"/>
    </location>
    <ligand>
        <name>S-adenosyl-L-methionine</name>
        <dbReference type="ChEBI" id="CHEBI:59789"/>
    </ligand>
</feature>
<protein>
    <recommendedName>
        <fullName evidence="6">18S rRNA aminocarboxypropyltransferase</fullName>
        <ecNumber evidence="6">2.5.1.157</ecNumber>
    </recommendedName>
</protein>
<dbReference type="InterPro" id="IPR007177">
    <property type="entry name" value="Tsr3_C"/>
</dbReference>
<dbReference type="EMBL" id="ML987192">
    <property type="protein sequence ID" value="KAF2252532.1"/>
    <property type="molecule type" value="Genomic_DNA"/>
</dbReference>
<keyword evidence="4 6" id="KW-0808">Transferase</keyword>
<evidence type="ECO:0000256" key="5">
    <source>
        <dbReference type="ARBA" id="ARBA00022691"/>
    </source>
</evidence>
<comment type="catalytic activity">
    <reaction evidence="6">
        <text>an N(1)-methylpseudouridine in rRNA + S-adenosyl-L-methionine = N(1)-methyl-N(3)-[(3S)-3-amino-3-carboxypropyl]pseudouridine in rRNA + S-methyl-5'-thioadenosine + H(+)</text>
        <dbReference type="Rhea" id="RHEA:63296"/>
        <dbReference type="Rhea" id="RHEA-COMP:11634"/>
        <dbReference type="Rhea" id="RHEA-COMP:16310"/>
        <dbReference type="ChEBI" id="CHEBI:15378"/>
        <dbReference type="ChEBI" id="CHEBI:17509"/>
        <dbReference type="ChEBI" id="CHEBI:59789"/>
        <dbReference type="ChEBI" id="CHEBI:74890"/>
        <dbReference type="ChEBI" id="CHEBI:146234"/>
        <dbReference type="EC" id="2.5.1.157"/>
    </reaction>
</comment>
<feature type="binding site" evidence="6">
    <location>
        <position position="60"/>
    </location>
    <ligand>
        <name>S-adenosyl-L-methionine</name>
        <dbReference type="ChEBI" id="CHEBI:59789"/>
    </ligand>
</feature>
<evidence type="ECO:0000256" key="6">
    <source>
        <dbReference type="HAMAP-Rule" id="MF_03146"/>
    </source>
</evidence>
<dbReference type="PANTHER" id="PTHR20426:SF0">
    <property type="entry name" value="18S RRNA AMINOCARBOXYPROPYLTRANSFERASE"/>
    <property type="match status" value="1"/>
</dbReference>
<dbReference type="GO" id="GO:0030490">
    <property type="term" value="P:maturation of SSU-rRNA"/>
    <property type="evidence" value="ECO:0007669"/>
    <property type="project" value="TreeGrafter"/>
</dbReference>
<dbReference type="AlphaFoldDB" id="A0A6A6IRU5"/>
<sequence>MVRHKKDFKSGKKYTNPPRTRPPRPGDEENGDDDTSTPAAPKAPKPACWDLGHCDAKRCSGKRLMRLGLLRELHVGQKFAGVVISPKGKKILSREDNELLEMYGAAVVEASWKRIDEVPFGKIGGKCERLLPYLVAANPTNYGKPWRLNCVEALAASYYICGHPEWAEDILSSFSYGEAFLDINAALLKRYSACQNEEEIKKAEEVWLAKIEREYVDNRAEKEDGGEEDAWAGGNMNRRQIDFSDEEDEDGEDKEGEESEEEIDRRNPYNIPEPSDDEEEMAELRRRVLASKPFVNPTPKAADDERKQPERIARTEPIPPKDKDDDDDGSGSAPEHDGLDEEFDSFMAAQPTTDRTGIQGKQRQKAMDKKATATFTNTIITMRIFAFITADITPEEWADFATTAAVPPQIRFPEPLVPYVLVHSPSQQDLTSATTSISTSITTSFKGTPWLEIKDIFLTLTAHPIHNTIYTDFFLILDEQSKKDRKVILVQCELEYAGPDGAGYAGPSDKDDIVKFLVWKMHRVPFEMAWHTSDLLMERDGQLEEPWLKEVAWEEQEKEA</sequence>